<evidence type="ECO:0000256" key="2">
    <source>
        <dbReference type="ARBA" id="ARBA00022552"/>
    </source>
</evidence>
<dbReference type="NCBIfam" id="TIGR00755">
    <property type="entry name" value="ksgA"/>
    <property type="match status" value="1"/>
</dbReference>
<feature type="binding site" evidence="7 8">
    <location>
        <position position="20"/>
    </location>
    <ligand>
        <name>S-adenosyl-L-methionine</name>
        <dbReference type="ChEBI" id="CHEBI:59789"/>
    </ligand>
</feature>
<evidence type="ECO:0000256" key="6">
    <source>
        <dbReference type="ARBA" id="ARBA00022884"/>
    </source>
</evidence>
<organism evidence="10 11">
    <name type="scientific">Rodentibacter caecimuris</name>
    <dbReference type="NCBI Taxonomy" id="1796644"/>
    <lineage>
        <taxon>Bacteria</taxon>
        <taxon>Pseudomonadati</taxon>
        <taxon>Pseudomonadota</taxon>
        <taxon>Gammaproteobacteria</taxon>
        <taxon>Pasteurellales</taxon>
        <taxon>Pasteurellaceae</taxon>
        <taxon>Rodentibacter</taxon>
    </lineage>
</organism>
<evidence type="ECO:0000313" key="11">
    <source>
        <dbReference type="Proteomes" id="UP000188820"/>
    </source>
</evidence>
<comment type="subcellular location">
    <subcellularLocation>
        <location evidence="7">Cytoplasm</location>
    </subcellularLocation>
</comment>
<reference evidence="10 11" key="1">
    <citation type="submission" date="2016-10" db="EMBL/GenBank/DDBJ databases">
        <title>Rodentibacter gen. nov. and new species.</title>
        <authorList>
            <person name="Christensen H."/>
        </authorList>
    </citation>
    <scope>NUCLEOTIDE SEQUENCE [LARGE SCALE GENOMIC DNA]</scope>
    <source>
        <strain evidence="10 11">1998236014</strain>
    </source>
</reference>
<evidence type="ECO:0000256" key="3">
    <source>
        <dbReference type="ARBA" id="ARBA00022603"/>
    </source>
</evidence>
<feature type="binding site" evidence="7 8">
    <location>
        <position position="66"/>
    </location>
    <ligand>
        <name>S-adenosyl-L-methionine</name>
        <dbReference type="ChEBI" id="CHEBI:59789"/>
    </ligand>
</feature>
<dbReference type="PANTHER" id="PTHR11727:SF7">
    <property type="entry name" value="DIMETHYLADENOSINE TRANSFERASE-RELATED"/>
    <property type="match status" value="1"/>
</dbReference>
<keyword evidence="1 7" id="KW-0963">Cytoplasm</keyword>
<accession>A0ABX3L005</accession>
<dbReference type="SUPFAM" id="SSF53335">
    <property type="entry name" value="S-adenosyl-L-methionine-dependent methyltransferases"/>
    <property type="match status" value="1"/>
</dbReference>
<keyword evidence="4 7" id="KW-0808">Transferase</keyword>
<feature type="binding site" evidence="7 8">
    <location>
        <position position="45"/>
    </location>
    <ligand>
        <name>S-adenosyl-L-methionine</name>
        <dbReference type="ChEBI" id="CHEBI:59789"/>
    </ligand>
</feature>
<dbReference type="PANTHER" id="PTHR11727">
    <property type="entry name" value="DIMETHYLADENOSINE TRANSFERASE"/>
    <property type="match status" value="1"/>
</dbReference>
<proteinExistence type="inferred from homology"/>
<dbReference type="RefSeq" id="WP_077463665.1">
    <property type="nucleotide sequence ID" value="NZ_MLAA01000033.1"/>
</dbReference>
<dbReference type="EC" id="2.1.1.182" evidence="7"/>
<dbReference type="Gene3D" id="1.10.8.100">
    <property type="entry name" value="Ribosomal RNA adenine dimethylase-like, domain 2"/>
    <property type="match status" value="1"/>
</dbReference>
<evidence type="ECO:0000256" key="8">
    <source>
        <dbReference type="PROSITE-ProRule" id="PRU01026"/>
    </source>
</evidence>
<dbReference type="InterPro" id="IPR020596">
    <property type="entry name" value="rRNA_Ade_Mease_Trfase_CS"/>
</dbReference>
<keyword evidence="3 7" id="KW-0489">Methyltransferase</keyword>
<feature type="domain" description="Ribosomal RNA adenine methylase transferase N-terminal" evidence="9">
    <location>
        <begin position="25"/>
        <end position="203"/>
    </location>
</feature>
<evidence type="ECO:0000256" key="5">
    <source>
        <dbReference type="ARBA" id="ARBA00022691"/>
    </source>
</evidence>
<dbReference type="InterPro" id="IPR020598">
    <property type="entry name" value="rRNA_Ade_methylase_Trfase_N"/>
</dbReference>
<comment type="caution">
    <text evidence="10">The sequence shown here is derived from an EMBL/GenBank/DDBJ whole genome shotgun (WGS) entry which is preliminary data.</text>
</comment>
<sequence length="286" mass="32832">MNSKKHLGHTARKRFGQNFLHDDNIIQSIVAAIYPQKSQCLVEIGPGLGALTEPVAEQIDHLTVVELDRDLAERLRHHPFLQQKLNVIETDVMQFDFKQFYIDEQLAEKNQKLRIFGNLPYNISTPLMFHLFKFHDIIQDMHFMLQKEVVKRLCAAPNSKAYGRLTVMAQYFCQIMPVLEVPPTAFKPAPKVDSAVVRLVPHQTLPHPVKDLYWLNRVCTQAFNQRRKTLRNALSSLFPAEKLVSLSIDLNARAENLSIADYVRLANWLVDNPPEANKDNTIEIEG</sequence>
<keyword evidence="11" id="KW-1185">Reference proteome</keyword>
<dbReference type="PROSITE" id="PS51689">
    <property type="entry name" value="SAM_RNA_A_N6_MT"/>
    <property type="match status" value="1"/>
</dbReference>
<evidence type="ECO:0000313" key="10">
    <source>
        <dbReference type="EMBL" id="OOF68757.1"/>
    </source>
</evidence>
<keyword evidence="5 7" id="KW-0949">S-adenosyl-L-methionine</keyword>
<feature type="binding site" evidence="7 8">
    <location>
        <position position="91"/>
    </location>
    <ligand>
        <name>S-adenosyl-L-methionine</name>
        <dbReference type="ChEBI" id="CHEBI:59789"/>
    </ligand>
</feature>
<dbReference type="InterPro" id="IPR023165">
    <property type="entry name" value="rRNA_Ade_diMease-like_C"/>
</dbReference>
<feature type="binding site" evidence="7 8">
    <location>
        <position position="18"/>
    </location>
    <ligand>
        <name>S-adenosyl-L-methionine</name>
        <dbReference type="ChEBI" id="CHEBI:59789"/>
    </ligand>
</feature>
<name>A0ABX3L005_9PAST</name>
<evidence type="ECO:0000256" key="7">
    <source>
        <dbReference type="HAMAP-Rule" id="MF_00607"/>
    </source>
</evidence>
<evidence type="ECO:0000256" key="1">
    <source>
        <dbReference type="ARBA" id="ARBA00022490"/>
    </source>
</evidence>
<keyword evidence="2 7" id="KW-0698">rRNA processing</keyword>
<dbReference type="Proteomes" id="UP000188820">
    <property type="component" value="Unassembled WGS sequence"/>
</dbReference>
<dbReference type="InterPro" id="IPR001737">
    <property type="entry name" value="KsgA/Erm"/>
</dbReference>
<dbReference type="EMBL" id="MLAA01000033">
    <property type="protein sequence ID" value="OOF68757.1"/>
    <property type="molecule type" value="Genomic_DNA"/>
</dbReference>
<keyword evidence="6 7" id="KW-0694">RNA-binding</keyword>
<comment type="catalytic activity">
    <reaction evidence="7">
        <text>adenosine(1518)/adenosine(1519) in 16S rRNA + 4 S-adenosyl-L-methionine = N(6)-dimethyladenosine(1518)/N(6)-dimethyladenosine(1519) in 16S rRNA + 4 S-adenosyl-L-homocysteine + 4 H(+)</text>
        <dbReference type="Rhea" id="RHEA:19609"/>
        <dbReference type="Rhea" id="RHEA-COMP:10232"/>
        <dbReference type="Rhea" id="RHEA-COMP:10233"/>
        <dbReference type="ChEBI" id="CHEBI:15378"/>
        <dbReference type="ChEBI" id="CHEBI:57856"/>
        <dbReference type="ChEBI" id="CHEBI:59789"/>
        <dbReference type="ChEBI" id="CHEBI:74411"/>
        <dbReference type="ChEBI" id="CHEBI:74493"/>
        <dbReference type="EC" id="2.1.1.182"/>
    </reaction>
</comment>
<dbReference type="Pfam" id="PF00398">
    <property type="entry name" value="RrnaAD"/>
    <property type="match status" value="1"/>
</dbReference>
<comment type="function">
    <text evidence="7">Specifically dimethylates two adjacent adenosines (A1518 and A1519) in the loop of a conserved hairpin near the 3'-end of 16S rRNA in the 30S particle. May play a critical role in biogenesis of 30S subunits.</text>
</comment>
<comment type="similarity">
    <text evidence="7">Belongs to the class I-like SAM-binding methyltransferase superfamily. rRNA adenine N(6)-methyltransferase family. RsmA subfamily.</text>
</comment>
<protein>
    <recommendedName>
        <fullName evidence="7">Ribosomal RNA small subunit methyltransferase A</fullName>
        <ecNumber evidence="7">2.1.1.182</ecNumber>
    </recommendedName>
    <alternativeName>
        <fullName evidence="7">16S rRNA (adenine(1518)-N(6)/adenine(1519)-N(6))-dimethyltransferase</fullName>
    </alternativeName>
    <alternativeName>
        <fullName evidence="7">16S rRNA dimethyladenosine transferase</fullName>
    </alternativeName>
    <alternativeName>
        <fullName evidence="7">16S rRNA dimethylase</fullName>
    </alternativeName>
    <alternativeName>
        <fullName evidence="7">S-adenosylmethionine-6-N', N'-adenosyl(rRNA) dimethyltransferase</fullName>
    </alternativeName>
</protein>
<dbReference type="InterPro" id="IPR029063">
    <property type="entry name" value="SAM-dependent_MTases_sf"/>
</dbReference>
<evidence type="ECO:0000259" key="9">
    <source>
        <dbReference type="SMART" id="SM00650"/>
    </source>
</evidence>
<evidence type="ECO:0000256" key="4">
    <source>
        <dbReference type="ARBA" id="ARBA00022679"/>
    </source>
</evidence>
<feature type="binding site" evidence="7 8">
    <location>
        <position position="118"/>
    </location>
    <ligand>
        <name>S-adenosyl-L-methionine</name>
        <dbReference type="ChEBI" id="CHEBI:59789"/>
    </ligand>
</feature>
<dbReference type="HAMAP" id="MF_00607">
    <property type="entry name" value="16SrRNA_methyltr_A"/>
    <property type="match status" value="1"/>
</dbReference>
<gene>
    <name evidence="7" type="primary">rsmA</name>
    <name evidence="7" type="synonym">ksgA</name>
    <name evidence="10" type="ORF">BKG89_07465</name>
</gene>
<dbReference type="InterPro" id="IPR011530">
    <property type="entry name" value="rRNA_adenine_dimethylase"/>
</dbReference>
<dbReference type="SMART" id="SM00650">
    <property type="entry name" value="rADc"/>
    <property type="match status" value="1"/>
</dbReference>
<dbReference type="Gene3D" id="3.40.50.150">
    <property type="entry name" value="Vaccinia Virus protein VP39"/>
    <property type="match status" value="1"/>
</dbReference>
<dbReference type="PROSITE" id="PS01131">
    <property type="entry name" value="RRNA_A_DIMETH"/>
    <property type="match status" value="1"/>
</dbReference>